<gene>
    <name evidence="1" type="ORF">HMPREF1076_03197</name>
</gene>
<sequence length="41" mass="4772">MDATIKKVELADKFGWTIRVKESDIEKDMEDIDNSTHSDLF</sequence>
<evidence type="ECO:0000313" key="2">
    <source>
        <dbReference type="Proteomes" id="UP000006330"/>
    </source>
</evidence>
<dbReference type="RefSeq" id="WP_007655739.1">
    <property type="nucleotide sequence ID" value="NZ_JH976473.1"/>
</dbReference>
<reference evidence="1 2" key="1">
    <citation type="submission" date="2012-02" db="EMBL/GenBank/DDBJ databases">
        <title>The Genome Sequence of Parabacteroides goldsteinii CL02T12C30.</title>
        <authorList>
            <consortium name="The Broad Institute Genome Sequencing Platform"/>
            <person name="Earl A."/>
            <person name="Ward D."/>
            <person name="Feldgarden M."/>
            <person name="Gevers D."/>
            <person name="Zitomersky N.L."/>
            <person name="Coyne M.J."/>
            <person name="Comstock L.E."/>
            <person name="Young S.K."/>
            <person name="Zeng Q."/>
            <person name="Gargeya S."/>
            <person name="Fitzgerald M."/>
            <person name="Haas B."/>
            <person name="Abouelleil A."/>
            <person name="Alvarado L."/>
            <person name="Arachchi H.M."/>
            <person name="Berlin A."/>
            <person name="Chapman S.B."/>
            <person name="Gearin G."/>
            <person name="Goldberg J."/>
            <person name="Griggs A."/>
            <person name="Gujja S."/>
            <person name="Hansen M."/>
            <person name="Heiman D."/>
            <person name="Howarth C."/>
            <person name="Larimer J."/>
            <person name="Lui A."/>
            <person name="MacDonald P.J.P."/>
            <person name="McCowen C."/>
            <person name="Montmayeur A."/>
            <person name="Murphy C."/>
            <person name="Neiman D."/>
            <person name="Pearson M."/>
            <person name="Priest M."/>
            <person name="Roberts A."/>
            <person name="Saif S."/>
            <person name="Shea T."/>
            <person name="Sisk P."/>
            <person name="Stolte C."/>
            <person name="Sykes S."/>
            <person name="Wortman J."/>
            <person name="Nusbaum C."/>
            <person name="Birren B."/>
        </authorList>
    </citation>
    <scope>NUCLEOTIDE SEQUENCE [LARGE SCALE GENOMIC DNA]</scope>
    <source>
        <strain evidence="1 2">CL02T12C30</strain>
    </source>
</reference>
<evidence type="ECO:0000313" key="1">
    <source>
        <dbReference type="EMBL" id="EKN12488.1"/>
    </source>
</evidence>
<dbReference type="EMBL" id="AGZO01000022">
    <property type="protein sequence ID" value="EKN12488.1"/>
    <property type="molecule type" value="Genomic_DNA"/>
</dbReference>
<dbReference type="GeneID" id="75431469"/>
<dbReference type="HOGENOM" id="CLU_3273955_0_0_10"/>
<accession>K6A9Y7</accession>
<proteinExistence type="predicted"/>
<organism evidence="1 2">
    <name type="scientific">Parabacteroides goldsteinii CL02T12C30</name>
    <dbReference type="NCBI Taxonomy" id="999418"/>
    <lineage>
        <taxon>Bacteria</taxon>
        <taxon>Pseudomonadati</taxon>
        <taxon>Bacteroidota</taxon>
        <taxon>Bacteroidia</taxon>
        <taxon>Bacteroidales</taxon>
        <taxon>Tannerellaceae</taxon>
        <taxon>Parabacteroides</taxon>
    </lineage>
</organism>
<protein>
    <submittedName>
        <fullName evidence="1">Uncharacterized protein</fullName>
    </submittedName>
</protein>
<dbReference type="PATRIC" id="fig|999418.3.peg.3258"/>
<comment type="caution">
    <text evidence="1">The sequence shown here is derived from an EMBL/GenBank/DDBJ whole genome shotgun (WGS) entry which is preliminary data.</text>
</comment>
<name>K6A9Y7_9BACT</name>
<dbReference type="AlphaFoldDB" id="K6A9Y7"/>
<dbReference type="Proteomes" id="UP000006330">
    <property type="component" value="Unassembled WGS sequence"/>
</dbReference>